<evidence type="ECO:0000259" key="14">
    <source>
        <dbReference type="SMART" id="SM00478"/>
    </source>
</evidence>
<comment type="cofactor">
    <cofactor evidence="13">
        <name>[4Fe-4S] cluster</name>
        <dbReference type="ChEBI" id="CHEBI:49883"/>
    </cofactor>
    <text evidence="13">Binds 1 [4Fe-4S] cluster.</text>
</comment>
<dbReference type="Pfam" id="PF00730">
    <property type="entry name" value="HhH-GPD"/>
    <property type="match status" value="1"/>
</dbReference>
<dbReference type="PANTHER" id="PTHR42944:SF1">
    <property type="entry name" value="ADENINE DNA GLYCOSYLASE"/>
    <property type="match status" value="1"/>
</dbReference>
<organism evidence="15 16">
    <name type="scientific">Staphylococcus lugdunensis</name>
    <dbReference type="NCBI Taxonomy" id="28035"/>
    <lineage>
        <taxon>Bacteria</taxon>
        <taxon>Bacillati</taxon>
        <taxon>Bacillota</taxon>
        <taxon>Bacilli</taxon>
        <taxon>Bacillales</taxon>
        <taxon>Staphylococcaceae</taxon>
        <taxon>Staphylococcus</taxon>
    </lineage>
</organism>
<keyword evidence="10" id="KW-0411">Iron-sulfur</keyword>
<dbReference type="SMART" id="SM00525">
    <property type="entry name" value="FES"/>
    <property type="match status" value="1"/>
</dbReference>
<evidence type="ECO:0000256" key="3">
    <source>
        <dbReference type="ARBA" id="ARBA00012045"/>
    </source>
</evidence>
<evidence type="ECO:0000256" key="8">
    <source>
        <dbReference type="ARBA" id="ARBA00022801"/>
    </source>
</evidence>
<reference evidence="15 16" key="1">
    <citation type="submission" date="2016-01" db="EMBL/GenBank/DDBJ databases">
        <authorList>
            <person name="Mitreva M."/>
            <person name="Pepin K.H."/>
            <person name="Mihindukulasuriya K.A."/>
            <person name="Fulton R."/>
            <person name="Fronick C."/>
            <person name="O'Laughlin M."/>
            <person name="Miner T."/>
            <person name="Herter B."/>
            <person name="Rosa B.A."/>
            <person name="Cordes M."/>
            <person name="Tomlinson C."/>
            <person name="Wollam A."/>
            <person name="Palsikar V.B."/>
            <person name="Mardis E.R."/>
            <person name="Wilson R.K."/>
        </authorList>
    </citation>
    <scope>NUCLEOTIDE SEQUENCE [LARGE SCALE GENOMIC DNA]</scope>
    <source>
        <strain evidence="15 16">MJR7738</strain>
    </source>
</reference>
<protein>
    <recommendedName>
        <fullName evidence="4 13">Adenine DNA glycosylase</fullName>
        <ecNumber evidence="3 13">3.2.2.31</ecNumber>
    </recommendedName>
</protein>
<evidence type="ECO:0000313" key="15">
    <source>
        <dbReference type="EMBL" id="KXA40078.1"/>
    </source>
</evidence>
<dbReference type="GO" id="GO:0000701">
    <property type="term" value="F:purine-specific mismatch base pair DNA N-glycosylase activity"/>
    <property type="evidence" value="ECO:0007669"/>
    <property type="project" value="UniProtKB-EC"/>
</dbReference>
<dbReference type="AlphaFoldDB" id="A0ABD4EIC4"/>
<dbReference type="InterPro" id="IPR004035">
    <property type="entry name" value="Endouclease-III_FeS-bd_BS"/>
</dbReference>
<dbReference type="InterPro" id="IPR029119">
    <property type="entry name" value="MutY_C"/>
</dbReference>
<comment type="caution">
    <text evidence="15">The sequence shown here is derived from an EMBL/GenBank/DDBJ whole genome shotgun (WGS) entry which is preliminary data.</text>
</comment>
<evidence type="ECO:0000256" key="11">
    <source>
        <dbReference type="ARBA" id="ARBA00023204"/>
    </source>
</evidence>
<dbReference type="PROSITE" id="PS00764">
    <property type="entry name" value="ENDONUCLEASE_III_1"/>
    <property type="match status" value="1"/>
</dbReference>
<dbReference type="Pfam" id="PF14815">
    <property type="entry name" value="NUDIX_4"/>
    <property type="match status" value="1"/>
</dbReference>
<keyword evidence="12 13" id="KW-0326">Glycosidase</keyword>
<dbReference type="Gene3D" id="1.10.340.30">
    <property type="entry name" value="Hypothetical protein, domain 2"/>
    <property type="match status" value="1"/>
</dbReference>
<keyword evidence="9 13" id="KW-0408">Iron</keyword>
<dbReference type="EMBL" id="LRQI01000018">
    <property type="protein sequence ID" value="KXA40078.1"/>
    <property type="molecule type" value="Genomic_DNA"/>
</dbReference>
<dbReference type="SMART" id="SM00478">
    <property type="entry name" value="ENDO3c"/>
    <property type="match status" value="1"/>
</dbReference>
<feature type="domain" description="HhH-GPD" evidence="14">
    <location>
        <begin position="53"/>
        <end position="203"/>
    </location>
</feature>
<evidence type="ECO:0000256" key="2">
    <source>
        <dbReference type="ARBA" id="ARBA00008343"/>
    </source>
</evidence>
<dbReference type="SUPFAM" id="SSF55811">
    <property type="entry name" value="Nudix"/>
    <property type="match status" value="1"/>
</dbReference>
<evidence type="ECO:0000313" key="16">
    <source>
        <dbReference type="Proteomes" id="UP000070063"/>
    </source>
</evidence>
<dbReference type="SUPFAM" id="SSF48150">
    <property type="entry name" value="DNA-glycosylase"/>
    <property type="match status" value="1"/>
</dbReference>
<dbReference type="CDD" id="cd03431">
    <property type="entry name" value="NUDIX_DNA_Glycosylase_C-MutY"/>
    <property type="match status" value="1"/>
</dbReference>
<dbReference type="CDD" id="cd00056">
    <property type="entry name" value="ENDO3c"/>
    <property type="match status" value="1"/>
</dbReference>
<comment type="catalytic activity">
    <reaction evidence="1 13">
        <text>Hydrolyzes free adenine bases from 7,8-dihydro-8-oxoguanine:adenine mismatched double-stranded DNA, leaving an apurinic site.</text>
        <dbReference type="EC" id="3.2.2.31"/>
    </reaction>
</comment>
<dbReference type="FunFam" id="1.10.340.30:FF:000010">
    <property type="entry name" value="Adenine DNA glycosylase"/>
    <property type="match status" value="1"/>
</dbReference>
<keyword evidence="5" id="KW-0004">4Fe-4S</keyword>
<dbReference type="GO" id="GO:0006284">
    <property type="term" value="P:base-excision repair"/>
    <property type="evidence" value="ECO:0007669"/>
    <property type="project" value="UniProtKB-UniRule"/>
</dbReference>
<comment type="similarity">
    <text evidence="2 13">Belongs to the Nth/MutY family.</text>
</comment>
<evidence type="ECO:0000256" key="6">
    <source>
        <dbReference type="ARBA" id="ARBA00022723"/>
    </source>
</evidence>
<evidence type="ECO:0000256" key="4">
    <source>
        <dbReference type="ARBA" id="ARBA00022023"/>
    </source>
</evidence>
<sequence>MSRAIKNMQEEYMSLYRERTFKRHLEDWFNKNQRELPWRETADPYYIWLSEVMLQQTQVKTVIDYYHRFIQRFPTIKELSDAHEDEVLKYWEGLGYYSRARNFHSAIKEVHQVYRGIVPSQPEHFEKLKGVGPYTKAAVMSIAFNHPLPTVDGNVFRVWSRINNDYSDIKLQSTRKAYENQLEPYVQEHAGTFNQAMMELGALICTPKNPLCLFCPIQSHCEAFEQGTIQDLPVKSKNKKKKIINLKVFLIRNQHGDYLIEKRQEKLLNGMWQFPMVDADNAEQELTNRLGMSITATGEPIYQLKHQFTHLTWNIQVYSVVHDVNLTAVQLPKYMTWLDLSNRDDYTFPVSMSKIYDFIIGET</sequence>
<dbReference type="PANTHER" id="PTHR42944">
    <property type="entry name" value="ADENINE DNA GLYCOSYLASE"/>
    <property type="match status" value="1"/>
</dbReference>
<name>A0ABD4EIC4_STALU</name>
<dbReference type="InterPro" id="IPR003651">
    <property type="entry name" value="Endonuclease3_FeS-loop_motif"/>
</dbReference>
<dbReference type="GO" id="GO:0051539">
    <property type="term" value="F:4 iron, 4 sulfur cluster binding"/>
    <property type="evidence" value="ECO:0007669"/>
    <property type="project" value="UniProtKB-UniRule"/>
</dbReference>
<evidence type="ECO:0000256" key="13">
    <source>
        <dbReference type="RuleBase" id="RU365096"/>
    </source>
</evidence>
<proteinExistence type="inferred from homology"/>
<gene>
    <name evidence="15" type="ORF">HMPREF3225_00368</name>
</gene>
<comment type="function">
    <text evidence="13">Adenine glycosylase active on G-A mispairs.</text>
</comment>
<keyword evidence="6" id="KW-0479">Metal-binding</keyword>
<dbReference type="InterPro" id="IPR015797">
    <property type="entry name" value="NUDIX_hydrolase-like_dom_sf"/>
</dbReference>
<dbReference type="Gene3D" id="3.90.79.10">
    <property type="entry name" value="Nucleoside Triphosphate Pyrophosphohydrolase"/>
    <property type="match status" value="1"/>
</dbReference>
<dbReference type="Proteomes" id="UP000070063">
    <property type="component" value="Unassembled WGS sequence"/>
</dbReference>
<evidence type="ECO:0000256" key="9">
    <source>
        <dbReference type="ARBA" id="ARBA00023004"/>
    </source>
</evidence>
<dbReference type="EC" id="3.2.2.31" evidence="3 13"/>
<evidence type="ECO:0000256" key="1">
    <source>
        <dbReference type="ARBA" id="ARBA00000843"/>
    </source>
</evidence>
<dbReference type="Gene3D" id="1.10.1670.10">
    <property type="entry name" value="Helix-hairpin-Helix base-excision DNA repair enzymes (C-terminal)"/>
    <property type="match status" value="1"/>
</dbReference>
<dbReference type="InterPro" id="IPR023170">
    <property type="entry name" value="HhH_base_excis_C"/>
</dbReference>
<keyword evidence="7 13" id="KW-0227">DNA damage</keyword>
<evidence type="ECO:0000256" key="12">
    <source>
        <dbReference type="ARBA" id="ARBA00023295"/>
    </source>
</evidence>
<evidence type="ECO:0000256" key="5">
    <source>
        <dbReference type="ARBA" id="ARBA00022485"/>
    </source>
</evidence>
<keyword evidence="11" id="KW-0234">DNA repair</keyword>
<dbReference type="InterPro" id="IPR003265">
    <property type="entry name" value="HhH-GPD_domain"/>
</dbReference>
<dbReference type="GO" id="GO:0046872">
    <property type="term" value="F:metal ion binding"/>
    <property type="evidence" value="ECO:0007669"/>
    <property type="project" value="UniProtKB-UniRule"/>
</dbReference>
<dbReference type="InterPro" id="IPR044298">
    <property type="entry name" value="MIG/MutY"/>
</dbReference>
<dbReference type="NCBIfam" id="TIGR01084">
    <property type="entry name" value="mutY"/>
    <property type="match status" value="1"/>
</dbReference>
<accession>A0ABD4EIC4</accession>
<dbReference type="InterPro" id="IPR011257">
    <property type="entry name" value="DNA_glycosylase"/>
</dbReference>
<dbReference type="InterPro" id="IPR005760">
    <property type="entry name" value="A/G_AdeGlyc_MutY"/>
</dbReference>
<evidence type="ECO:0000256" key="7">
    <source>
        <dbReference type="ARBA" id="ARBA00022763"/>
    </source>
</evidence>
<keyword evidence="8" id="KW-0378">Hydrolase</keyword>
<evidence type="ECO:0000256" key="10">
    <source>
        <dbReference type="ARBA" id="ARBA00023014"/>
    </source>
</evidence>